<feature type="region of interest" description="Disordered" evidence="1">
    <location>
        <begin position="36"/>
        <end position="134"/>
    </location>
</feature>
<evidence type="ECO:0000256" key="1">
    <source>
        <dbReference type="SAM" id="MobiDB-lite"/>
    </source>
</evidence>
<evidence type="ECO:0000313" key="4">
    <source>
        <dbReference type="Proteomes" id="UP000093796"/>
    </source>
</evidence>
<accession>A0A0K0T7X1</accession>
<dbReference type="EMBL" id="LYUD01000045">
    <property type="protein sequence ID" value="OAZ75075.1"/>
    <property type="molecule type" value="Genomic_DNA"/>
</dbReference>
<name>A0A0K0T7X1_ACEPA</name>
<dbReference type="PATRIC" id="fig|438.10.peg.104"/>
<reference evidence="3 4" key="1">
    <citation type="submission" date="2016-05" db="EMBL/GenBank/DDBJ databases">
        <title>Genome sequencing of Acetobacter pasteurianus strain SRCM100623.</title>
        <authorList>
            <person name="Song Y.R."/>
        </authorList>
    </citation>
    <scope>NUCLEOTIDE SEQUENCE [LARGE SCALE GENOMIC DNA]</scope>
    <source>
        <strain evidence="3 4">SRCM100623</strain>
    </source>
</reference>
<dbReference type="Proteomes" id="UP000093796">
    <property type="component" value="Unassembled WGS sequence"/>
</dbReference>
<feature type="compositionally biased region" description="Polar residues" evidence="1">
    <location>
        <begin position="48"/>
        <end position="58"/>
    </location>
</feature>
<keyword evidence="2" id="KW-0732">Signal</keyword>
<feature type="compositionally biased region" description="Basic and acidic residues" evidence="1">
    <location>
        <begin position="84"/>
        <end position="98"/>
    </location>
</feature>
<gene>
    <name evidence="3" type="ORF">SRCM100623_00499</name>
</gene>
<comment type="caution">
    <text evidence="3">The sequence shown here is derived from an EMBL/GenBank/DDBJ whole genome shotgun (WGS) entry which is preliminary data.</text>
</comment>
<organism evidence="3 4">
    <name type="scientific">Acetobacter pasteurianus</name>
    <name type="common">Acetobacter turbidans</name>
    <dbReference type="NCBI Taxonomy" id="438"/>
    <lineage>
        <taxon>Bacteria</taxon>
        <taxon>Pseudomonadati</taxon>
        <taxon>Pseudomonadota</taxon>
        <taxon>Alphaproteobacteria</taxon>
        <taxon>Acetobacterales</taxon>
        <taxon>Acetobacteraceae</taxon>
        <taxon>Acetobacter</taxon>
    </lineage>
</organism>
<dbReference type="OrthoDB" id="7275155at2"/>
<feature type="chain" id="PRO_5010424954" evidence="2">
    <location>
        <begin position="31"/>
        <end position="134"/>
    </location>
</feature>
<evidence type="ECO:0000313" key="3">
    <source>
        <dbReference type="EMBL" id="OAZ75075.1"/>
    </source>
</evidence>
<feature type="compositionally biased region" description="Polar residues" evidence="1">
    <location>
        <begin position="110"/>
        <end position="128"/>
    </location>
</feature>
<dbReference type="GeneID" id="60376529"/>
<protein>
    <submittedName>
        <fullName evidence="3">Uncharacterized protein</fullName>
    </submittedName>
</protein>
<proteinExistence type="predicted"/>
<dbReference type="RefSeq" id="WP_003623098.1">
    <property type="nucleotide sequence ID" value="NZ_BSCN01000006.1"/>
</dbReference>
<dbReference type="AlphaFoldDB" id="A0A0K0T7X1"/>
<sequence length="134" mass="13969">MAQLRKPFVTVLSGICVGFGLMAGISAAYADPALMPDDNVSFAEGSGSLDSNGQQSQSSEKKTVHGHRNLPPGYQDAPSMDFQHGADPDHLAKVHRDSVTGSDISKYGSAYQSSGPFGSGQVGDSTGNGWVIPR</sequence>
<evidence type="ECO:0000256" key="2">
    <source>
        <dbReference type="SAM" id="SignalP"/>
    </source>
</evidence>
<feature type="signal peptide" evidence="2">
    <location>
        <begin position="1"/>
        <end position="30"/>
    </location>
</feature>